<proteinExistence type="inferred from homology"/>
<evidence type="ECO:0008006" key="10">
    <source>
        <dbReference type="Google" id="ProtNLM"/>
    </source>
</evidence>
<dbReference type="GO" id="GO:0000049">
    <property type="term" value="F:tRNA binding"/>
    <property type="evidence" value="ECO:0007669"/>
    <property type="project" value="InterPro"/>
</dbReference>
<dbReference type="EMBL" id="UINC01005581">
    <property type="protein sequence ID" value="SVA22224.1"/>
    <property type="molecule type" value="Genomic_DNA"/>
</dbReference>
<evidence type="ECO:0000256" key="3">
    <source>
        <dbReference type="ARBA" id="ARBA00022741"/>
    </source>
</evidence>
<dbReference type="PANTHER" id="PTHR43311:SF2">
    <property type="entry name" value="GLUTAMATE--TRNA LIGASE, MITOCHONDRIAL-RELATED"/>
    <property type="match status" value="1"/>
</dbReference>
<dbReference type="InterPro" id="IPR004527">
    <property type="entry name" value="Glu-tRNA-ligase_bac/mito"/>
</dbReference>
<gene>
    <name evidence="9" type="ORF">METZ01_LOCUS75078</name>
</gene>
<dbReference type="GO" id="GO:0005524">
    <property type="term" value="F:ATP binding"/>
    <property type="evidence" value="ECO:0007669"/>
    <property type="project" value="UniProtKB-KW"/>
</dbReference>
<dbReference type="Gene3D" id="1.10.10.350">
    <property type="match status" value="1"/>
</dbReference>
<dbReference type="SUPFAM" id="SSF52374">
    <property type="entry name" value="Nucleotidylyl transferase"/>
    <property type="match status" value="1"/>
</dbReference>
<accession>A0A381U2B4</accession>
<dbReference type="SUPFAM" id="SSF48163">
    <property type="entry name" value="An anticodon-binding domain of class I aminoacyl-tRNA synthetases"/>
    <property type="match status" value="1"/>
</dbReference>
<dbReference type="InterPro" id="IPR045462">
    <property type="entry name" value="aa-tRNA-synth_I_cd-bd"/>
</dbReference>
<dbReference type="InterPro" id="IPR020751">
    <property type="entry name" value="aa-tRNA-synth_I_codon-bd_sub2"/>
</dbReference>
<comment type="similarity">
    <text evidence="1">Belongs to the class-I aminoacyl-tRNA synthetase family. Glutamate--tRNA ligase type 1 subfamily.</text>
</comment>
<keyword evidence="6" id="KW-0030">Aminoacyl-tRNA synthetase</keyword>
<evidence type="ECO:0000256" key="1">
    <source>
        <dbReference type="ARBA" id="ARBA00007894"/>
    </source>
</evidence>
<evidence type="ECO:0000256" key="2">
    <source>
        <dbReference type="ARBA" id="ARBA00022598"/>
    </source>
</evidence>
<keyword evidence="4" id="KW-0067">ATP-binding</keyword>
<dbReference type="GO" id="GO:0005829">
    <property type="term" value="C:cytosol"/>
    <property type="evidence" value="ECO:0007669"/>
    <property type="project" value="TreeGrafter"/>
</dbReference>
<dbReference type="PANTHER" id="PTHR43311">
    <property type="entry name" value="GLUTAMATE--TRNA LIGASE"/>
    <property type="match status" value="1"/>
</dbReference>
<evidence type="ECO:0000256" key="6">
    <source>
        <dbReference type="ARBA" id="ARBA00023146"/>
    </source>
</evidence>
<dbReference type="Pfam" id="PF00749">
    <property type="entry name" value="tRNA-synt_1c"/>
    <property type="match status" value="1"/>
</dbReference>
<evidence type="ECO:0000256" key="4">
    <source>
        <dbReference type="ARBA" id="ARBA00022840"/>
    </source>
</evidence>
<evidence type="ECO:0000313" key="9">
    <source>
        <dbReference type="EMBL" id="SVA22224.1"/>
    </source>
</evidence>
<dbReference type="InterPro" id="IPR008925">
    <property type="entry name" value="aa_tRNA-synth_I_cd-bd_sf"/>
</dbReference>
<sequence>MNDVVARFAPSPTGFLHIGGIRTALINYIVVQQSKKDNGKSKLLLRIEDTDITRSKDEYKKSILDGLEWMGIEWDEKPHIQSESIDRHKEIAFKLLEKGHAYKCICTKEELEARRLENQKLRKNIKRLCTKCKNDSATQLLEKDFCIRINIPNFGKLSVLDKIQGEVVVENKEIDNFILLRKDGTPTYMLSVVVDDHDMGVNMIIRGDDHLNNIFRQLHIYKSLQWDFPTYAHHPLIHGDDGLKLSKRHGAVDINEFKKKGYLPQSIINNLILLSWSPKKDDENIEIEEIINTFDLEKMSKSSSIFDYNKLNHFNNFYLQKEENYKYFEKYINENSILKKFFDLDQILMKKLFSTYKKNINFYSELENIAKIYYDEEFKTILNNELDENFNIILKDFMKHLDFIDVWSKDNLKNCINKFLELKKIKFAIFGKPIRLVLTNLKEGPPINDILFILGKKNTFLRLNNYINSDK</sequence>
<dbReference type="InterPro" id="IPR001412">
    <property type="entry name" value="aa-tRNA-synth_I_CS"/>
</dbReference>
<dbReference type="InterPro" id="IPR014729">
    <property type="entry name" value="Rossmann-like_a/b/a_fold"/>
</dbReference>
<dbReference type="InterPro" id="IPR020058">
    <property type="entry name" value="Glu/Gln-tRNA-synth_Ib_cat-dom"/>
</dbReference>
<keyword evidence="2" id="KW-0436">Ligase</keyword>
<dbReference type="InterPro" id="IPR049940">
    <property type="entry name" value="GluQ/Sye"/>
</dbReference>
<dbReference type="Gene3D" id="3.40.50.620">
    <property type="entry name" value="HUPs"/>
    <property type="match status" value="1"/>
</dbReference>
<dbReference type="PRINTS" id="PR00987">
    <property type="entry name" value="TRNASYNTHGLU"/>
</dbReference>
<dbReference type="HAMAP" id="MF_00022">
    <property type="entry name" value="Glu_tRNA_synth_type1"/>
    <property type="match status" value="1"/>
</dbReference>
<feature type="domain" description="Aminoacyl-tRNA synthetase class I anticodon-binding" evidence="8">
    <location>
        <begin position="343"/>
        <end position="467"/>
    </location>
</feature>
<dbReference type="InterPro" id="IPR000924">
    <property type="entry name" value="Glu/Gln-tRNA-synth"/>
</dbReference>
<evidence type="ECO:0000259" key="8">
    <source>
        <dbReference type="Pfam" id="PF19269"/>
    </source>
</evidence>
<reference evidence="9" key="1">
    <citation type="submission" date="2018-05" db="EMBL/GenBank/DDBJ databases">
        <authorList>
            <person name="Lanie J.A."/>
            <person name="Ng W.-L."/>
            <person name="Kazmierczak K.M."/>
            <person name="Andrzejewski T.M."/>
            <person name="Davidsen T.M."/>
            <person name="Wayne K.J."/>
            <person name="Tettelin H."/>
            <person name="Glass J.I."/>
            <person name="Rusch D."/>
            <person name="Podicherti R."/>
            <person name="Tsui H.-C.T."/>
            <person name="Winkler M.E."/>
        </authorList>
    </citation>
    <scope>NUCLEOTIDE SEQUENCE</scope>
</reference>
<keyword evidence="5" id="KW-0648">Protein biosynthesis</keyword>
<feature type="domain" description="Glutamyl/glutaminyl-tRNA synthetase class Ib catalytic" evidence="7">
    <location>
        <begin position="4"/>
        <end position="312"/>
    </location>
</feature>
<evidence type="ECO:0000259" key="7">
    <source>
        <dbReference type="Pfam" id="PF00749"/>
    </source>
</evidence>
<dbReference type="PROSITE" id="PS00178">
    <property type="entry name" value="AA_TRNA_LIGASE_I"/>
    <property type="match status" value="1"/>
</dbReference>
<dbReference type="NCBIfam" id="TIGR00464">
    <property type="entry name" value="gltX_bact"/>
    <property type="match status" value="1"/>
</dbReference>
<name>A0A381U2B4_9ZZZZ</name>
<keyword evidence="3" id="KW-0547">Nucleotide-binding</keyword>
<evidence type="ECO:0000256" key="5">
    <source>
        <dbReference type="ARBA" id="ARBA00022917"/>
    </source>
</evidence>
<dbReference type="GO" id="GO:0004818">
    <property type="term" value="F:glutamate-tRNA ligase activity"/>
    <property type="evidence" value="ECO:0007669"/>
    <property type="project" value="InterPro"/>
</dbReference>
<organism evidence="9">
    <name type="scientific">marine metagenome</name>
    <dbReference type="NCBI Taxonomy" id="408172"/>
    <lineage>
        <taxon>unclassified sequences</taxon>
        <taxon>metagenomes</taxon>
        <taxon>ecological metagenomes</taxon>
    </lineage>
</organism>
<dbReference type="Pfam" id="PF19269">
    <property type="entry name" value="Anticodon_2"/>
    <property type="match status" value="1"/>
</dbReference>
<dbReference type="AlphaFoldDB" id="A0A381U2B4"/>
<dbReference type="GO" id="GO:0006424">
    <property type="term" value="P:glutamyl-tRNA aminoacylation"/>
    <property type="evidence" value="ECO:0007669"/>
    <property type="project" value="InterPro"/>
</dbReference>
<protein>
    <recommendedName>
        <fullName evidence="10">Glutamate--tRNA ligase</fullName>
    </recommendedName>
</protein>